<dbReference type="OrthoDB" id="534912at2759"/>
<evidence type="ECO:0000259" key="9">
    <source>
        <dbReference type="Pfam" id="PF00909"/>
    </source>
</evidence>
<keyword evidence="11" id="KW-1185">Reference proteome</keyword>
<keyword evidence="3" id="KW-0813">Transport</keyword>
<name>A0A078A5X2_STYLE</name>
<feature type="transmembrane region" description="Helical" evidence="8">
    <location>
        <begin position="163"/>
        <end position="184"/>
    </location>
</feature>
<gene>
    <name evidence="10" type="primary">Contig15316.g16316</name>
    <name evidence="10" type="ORF">STYLEM_6609</name>
</gene>
<evidence type="ECO:0000256" key="2">
    <source>
        <dbReference type="ARBA" id="ARBA00005887"/>
    </source>
</evidence>
<dbReference type="GO" id="GO:0097272">
    <property type="term" value="P:ammonium homeostasis"/>
    <property type="evidence" value="ECO:0007669"/>
    <property type="project" value="TreeGrafter"/>
</dbReference>
<evidence type="ECO:0000256" key="3">
    <source>
        <dbReference type="ARBA" id="ARBA00022448"/>
    </source>
</evidence>
<comment type="similarity">
    <text evidence="2">Belongs to the ammonia transporter channel (TC 1.A.11.2) family.</text>
</comment>
<dbReference type="Proteomes" id="UP000039865">
    <property type="component" value="Unassembled WGS sequence"/>
</dbReference>
<dbReference type="PANTHER" id="PTHR11730">
    <property type="entry name" value="AMMONIUM TRANSPORTER"/>
    <property type="match status" value="1"/>
</dbReference>
<dbReference type="InterPro" id="IPR029020">
    <property type="entry name" value="Ammonium/urea_transptr"/>
</dbReference>
<feature type="transmembrane region" description="Helical" evidence="8">
    <location>
        <begin position="281"/>
        <end position="304"/>
    </location>
</feature>
<keyword evidence="6 8" id="KW-0472">Membrane</keyword>
<evidence type="ECO:0000256" key="8">
    <source>
        <dbReference type="SAM" id="Phobius"/>
    </source>
</evidence>
<feature type="transmembrane region" description="Helical" evidence="8">
    <location>
        <begin position="415"/>
        <end position="436"/>
    </location>
</feature>
<evidence type="ECO:0000313" key="10">
    <source>
        <dbReference type="EMBL" id="CDW77645.1"/>
    </source>
</evidence>
<feature type="domain" description="Ammonium transporter AmtB-like" evidence="9">
    <location>
        <begin position="234"/>
        <end position="458"/>
    </location>
</feature>
<evidence type="ECO:0000313" key="11">
    <source>
        <dbReference type="Proteomes" id="UP000039865"/>
    </source>
</evidence>
<comment type="subcellular location">
    <subcellularLocation>
        <location evidence="1">Membrane</location>
        <topology evidence="1">Multi-pass membrane protein</topology>
    </subcellularLocation>
</comment>
<dbReference type="Pfam" id="PF00909">
    <property type="entry name" value="Ammonium_transp"/>
    <property type="match status" value="2"/>
</dbReference>
<evidence type="ECO:0000256" key="4">
    <source>
        <dbReference type="ARBA" id="ARBA00022692"/>
    </source>
</evidence>
<reference evidence="10 11" key="1">
    <citation type="submission" date="2014-06" db="EMBL/GenBank/DDBJ databases">
        <authorList>
            <person name="Swart Estienne"/>
        </authorList>
    </citation>
    <scope>NUCLEOTIDE SEQUENCE [LARGE SCALE GENOMIC DNA]</scope>
    <source>
        <strain evidence="10 11">130c</strain>
    </source>
</reference>
<dbReference type="EMBL" id="CCKQ01006336">
    <property type="protein sequence ID" value="CDW77645.1"/>
    <property type="molecule type" value="Genomic_DNA"/>
</dbReference>
<accession>A0A078A5X2</accession>
<feature type="transmembrane region" description="Helical" evidence="8">
    <location>
        <begin position="324"/>
        <end position="341"/>
    </location>
</feature>
<feature type="transmembrane region" description="Helical" evidence="8">
    <location>
        <begin position="240"/>
        <end position="261"/>
    </location>
</feature>
<sequence length="485" mass="54002">MPTLDQGLTTAWTISSTTFMLLMTIGFTLIESAQVRKKNRTFVATKNMLIFIVTLICFFILGYAFAFGDSSVGIIGAQGEYVGVFTPNGLYHERQFPFYFATSLIVAILVTGSMSERAKLQPLIGYIVLLQTIIYPVIMSWAWNLQGGFLRNLGYFDRGGSVIIFQTGALAGLIGTVVIGPRYGKFMKKVDMERMKGGGKEPSKKPLGTLLEHALEDTVDVDDLFLRKIRKLIKLEEEDYNFYSINNSMMILGTFITVIGWAMLNACGYGTHSLNSVSGRYAAELAFLNTFIGGSFCSFFCFIFKRHFVRGDHQKTQRYDIKSLCNGFLSGVAAVSAGCGVMKPWSALVTGSIQAFLYMLFCLIFKKIKIDDPMENFQIYGSAAIWAVLASVFFIPNRGILWGGVDSGSLLGIQLLGWAAVSVWTLIVTWIYFFSFKKCHALKLKRAEEVIGHDTLNMAKSKGIDISQLLEAIQKMYPEQKHKGC</sequence>
<dbReference type="PANTHER" id="PTHR11730:SF6">
    <property type="entry name" value="AMMONIUM TRANSPORTER"/>
    <property type="match status" value="1"/>
</dbReference>
<feature type="transmembrane region" description="Helical" evidence="8">
    <location>
        <begin position="123"/>
        <end position="143"/>
    </location>
</feature>
<proteinExistence type="inferred from homology"/>
<feature type="transmembrane region" description="Helical" evidence="8">
    <location>
        <begin position="347"/>
        <end position="365"/>
    </location>
</feature>
<dbReference type="GO" id="GO:0005886">
    <property type="term" value="C:plasma membrane"/>
    <property type="evidence" value="ECO:0007669"/>
    <property type="project" value="TreeGrafter"/>
</dbReference>
<keyword evidence="5 8" id="KW-1133">Transmembrane helix</keyword>
<evidence type="ECO:0000256" key="5">
    <source>
        <dbReference type="ARBA" id="ARBA00022989"/>
    </source>
</evidence>
<feature type="transmembrane region" description="Helical" evidence="8">
    <location>
        <begin position="12"/>
        <end position="30"/>
    </location>
</feature>
<dbReference type="Gene3D" id="1.10.3430.10">
    <property type="entry name" value="Ammonium transporter AmtB like domains"/>
    <property type="match status" value="1"/>
</dbReference>
<keyword evidence="4 8" id="KW-0812">Transmembrane</keyword>
<organism evidence="10 11">
    <name type="scientific">Stylonychia lemnae</name>
    <name type="common">Ciliate</name>
    <dbReference type="NCBI Taxonomy" id="5949"/>
    <lineage>
        <taxon>Eukaryota</taxon>
        <taxon>Sar</taxon>
        <taxon>Alveolata</taxon>
        <taxon>Ciliophora</taxon>
        <taxon>Intramacronucleata</taxon>
        <taxon>Spirotrichea</taxon>
        <taxon>Stichotrichia</taxon>
        <taxon>Sporadotrichida</taxon>
        <taxon>Oxytrichidae</taxon>
        <taxon>Stylonychinae</taxon>
        <taxon>Stylonychia</taxon>
    </lineage>
</organism>
<evidence type="ECO:0000256" key="6">
    <source>
        <dbReference type="ARBA" id="ARBA00023136"/>
    </source>
</evidence>
<feature type="domain" description="Ammonium transporter AmtB-like" evidence="9">
    <location>
        <begin position="11"/>
        <end position="195"/>
    </location>
</feature>
<feature type="transmembrane region" description="Helical" evidence="8">
    <location>
        <begin position="96"/>
        <end position="114"/>
    </location>
</feature>
<evidence type="ECO:0000256" key="7">
    <source>
        <dbReference type="ARBA" id="ARBA00023177"/>
    </source>
</evidence>
<dbReference type="InParanoid" id="A0A078A5X2"/>
<dbReference type="SUPFAM" id="SSF111352">
    <property type="entry name" value="Ammonium transporter"/>
    <property type="match status" value="2"/>
</dbReference>
<evidence type="ECO:0000256" key="1">
    <source>
        <dbReference type="ARBA" id="ARBA00004141"/>
    </source>
</evidence>
<protein>
    <submittedName>
        <fullName evidence="10">Ammonium transporter</fullName>
    </submittedName>
</protein>
<feature type="transmembrane region" description="Helical" evidence="8">
    <location>
        <begin position="50"/>
        <end position="76"/>
    </location>
</feature>
<dbReference type="InterPro" id="IPR024041">
    <property type="entry name" value="NH4_transpt_AmtB-like_dom"/>
</dbReference>
<dbReference type="GO" id="GO:0008519">
    <property type="term" value="F:ammonium channel activity"/>
    <property type="evidence" value="ECO:0007669"/>
    <property type="project" value="InterPro"/>
</dbReference>
<dbReference type="AlphaFoldDB" id="A0A078A5X2"/>
<feature type="transmembrane region" description="Helical" evidence="8">
    <location>
        <begin position="377"/>
        <end position="395"/>
    </location>
</feature>
<keyword evidence="7" id="KW-0924">Ammonia transport</keyword>